<keyword evidence="7" id="KW-1185">Reference proteome</keyword>
<sequence length="557" mass="64350">MTHKLKVVQKRLATAQSENHGIQTALREARDAYDQLQSDSQAKISDLAVEVKRWKRSTKQLRQEETHTGEEVEIYKNTIAALEEDVAKRRSRLKEAKREITDAKHDIAELSTLIAEKTTQCESIETSAAACVERMGVGMEELQKSHAQECEKRKKAEISCNTQQVQLERQQAENAMLLDRQNELERQLTIFQEHWKERKQAHQEQLQRHSAQLEEYVTRHKNDASTIGHMREEHEVLEAKLAEAKATAKLDAKEDEFKKTLKEVERLHAKSAQEKKLHFEQCIADMDSERIALAKEDIPTVALIRKRILALGKRVEDLHFQRNSLQKENYEFQFQLEQQATALSEMSALQKKIGGLQEELASLRNQNDQELQRNQEEHEAKHQEVLAKENELSDTQKKVEMLQTEISHLHNDITRTESARVTLQLEVDSLKSLSIEEEEKADKSKAAARRQEEEVKSLKQAAKKAHELYQKVSCQLEKEVQEKAALKTVVEHLKDHHDKAERKLREEKLKELEKSFNDDSDSDALHTYVVVSVCSENKTSSTSFRTATIDDIEQIIR</sequence>
<reference evidence="3" key="1">
    <citation type="journal article" date="2015" name="Genom Data">
        <title>Genome sequences of six Phytophthora species associated with forests in New Zealand.</title>
        <authorList>
            <person name="Studholme D.J."/>
            <person name="McDougal R.L."/>
            <person name="Sambles C."/>
            <person name="Hansen E."/>
            <person name="Hardy G."/>
            <person name="Grant M."/>
            <person name="Ganley R.J."/>
            <person name="Williams N.M."/>
        </authorList>
    </citation>
    <scope>NUCLEOTIDE SEQUENCE</scope>
    <source>
        <strain evidence="3">NZFS 2646</strain>
        <strain evidence="4">NZFS 3630</strain>
    </source>
</reference>
<evidence type="ECO:0000313" key="6">
    <source>
        <dbReference type="EMBL" id="RLN83301.1"/>
    </source>
</evidence>
<dbReference type="Proteomes" id="UP000785171">
    <property type="component" value="Unassembled WGS sequence"/>
</dbReference>
<dbReference type="EMBL" id="JPWV03000026">
    <property type="protein sequence ID" value="KAG2529681.1"/>
    <property type="molecule type" value="Genomic_DNA"/>
</dbReference>
<dbReference type="EMBL" id="JPWU03000023">
    <property type="protein sequence ID" value="KAG2531007.1"/>
    <property type="molecule type" value="Genomic_DNA"/>
</dbReference>
<dbReference type="STRING" id="325452.A0A421GYB7"/>
<evidence type="ECO:0000256" key="2">
    <source>
        <dbReference type="SAM" id="MobiDB-lite"/>
    </source>
</evidence>
<evidence type="ECO:0000313" key="3">
    <source>
        <dbReference type="EMBL" id="KAG2529681.1"/>
    </source>
</evidence>
<feature type="coiled-coil region" evidence="1">
    <location>
        <begin position="44"/>
        <end position="113"/>
    </location>
</feature>
<gene>
    <name evidence="5" type="ORF">BBI17_003303</name>
    <name evidence="6" type="ORF">BBO99_00002248</name>
    <name evidence="3" type="ORF">JM16_001875</name>
    <name evidence="4" type="ORF">JM18_001911</name>
</gene>
<dbReference type="EMBL" id="MAYM02000659">
    <property type="protein sequence ID" value="RLN37069.1"/>
    <property type="molecule type" value="Genomic_DNA"/>
</dbReference>
<feature type="compositionally biased region" description="Basic and acidic residues" evidence="2">
    <location>
        <begin position="370"/>
        <end position="394"/>
    </location>
</feature>
<comment type="caution">
    <text evidence="6">The sequence shown here is derived from an EMBL/GenBank/DDBJ whole genome shotgun (WGS) entry which is preliminary data.</text>
</comment>
<dbReference type="Proteomes" id="UP000285624">
    <property type="component" value="Unassembled WGS sequence"/>
</dbReference>
<evidence type="ECO:0000313" key="7">
    <source>
        <dbReference type="Proteomes" id="UP000285624"/>
    </source>
</evidence>
<keyword evidence="1" id="KW-0175">Coiled coil</keyword>
<dbReference type="AlphaFoldDB" id="A0A421GYB7"/>
<evidence type="ECO:0000313" key="8">
    <source>
        <dbReference type="Proteomes" id="UP000285883"/>
    </source>
</evidence>
<evidence type="ECO:0000256" key="1">
    <source>
        <dbReference type="SAM" id="Coils"/>
    </source>
</evidence>
<organism evidence="6 7">
    <name type="scientific">Phytophthora kernoviae</name>
    <dbReference type="NCBI Taxonomy" id="325452"/>
    <lineage>
        <taxon>Eukaryota</taxon>
        <taxon>Sar</taxon>
        <taxon>Stramenopiles</taxon>
        <taxon>Oomycota</taxon>
        <taxon>Peronosporomycetes</taxon>
        <taxon>Peronosporales</taxon>
        <taxon>Peronosporaceae</taxon>
        <taxon>Phytophthora</taxon>
    </lineage>
</organism>
<reference evidence="7 8" key="2">
    <citation type="submission" date="2018-07" db="EMBL/GenBank/DDBJ databases">
        <title>Genome sequencing of oomycete isolates from Chile give support for New Zealand origin for Phytophthora kernoviae and make available the first Nothophytophthora sp. genome.</title>
        <authorList>
            <person name="Studholme D.J."/>
            <person name="Sanfuentes E."/>
            <person name="Panda P."/>
            <person name="Hill R."/>
            <person name="Sambles C."/>
            <person name="Grant M."/>
            <person name="Williams N.M."/>
            <person name="Mcdougal R.L."/>
        </authorList>
    </citation>
    <scope>NUCLEOTIDE SEQUENCE [LARGE SCALE GENOMIC DNA]</scope>
    <source>
        <strain evidence="5">Chile2</strain>
        <strain evidence="6">Chile4</strain>
    </source>
</reference>
<feature type="coiled-coil region" evidence="1">
    <location>
        <begin position="153"/>
        <end position="270"/>
    </location>
</feature>
<dbReference type="EMBL" id="MBDN02000036">
    <property type="protein sequence ID" value="RLN83301.1"/>
    <property type="molecule type" value="Genomic_DNA"/>
</dbReference>
<proteinExistence type="predicted"/>
<feature type="region of interest" description="Disordered" evidence="2">
    <location>
        <begin position="368"/>
        <end position="394"/>
    </location>
</feature>
<name>A0A421GYB7_9STRA</name>
<dbReference type="Proteomes" id="UP000792063">
    <property type="component" value="Unassembled WGS sequence"/>
</dbReference>
<evidence type="ECO:0000313" key="5">
    <source>
        <dbReference type="EMBL" id="RLN37069.1"/>
    </source>
</evidence>
<evidence type="ECO:0000313" key="4">
    <source>
        <dbReference type="EMBL" id="KAG2531007.1"/>
    </source>
</evidence>
<protein>
    <submittedName>
        <fullName evidence="6">Uncharacterized protein</fullName>
    </submittedName>
</protein>
<accession>A0A421GYB7</accession>
<reference evidence="3" key="3">
    <citation type="submission" date="2020-06" db="EMBL/GenBank/DDBJ databases">
        <authorList>
            <person name="Studholme D.J."/>
        </authorList>
    </citation>
    <scope>NUCLEOTIDE SEQUENCE</scope>
    <source>
        <strain evidence="3">NZFS 2646</strain>
        <strain evidence="4">NZFS 3630</strain>
    </source>
</reference>
<dbReference type="Proteomes" id="UP000285883">
    <property type="component" value="Unassembled WGS sequence"/>
</dbReference>